<accession>A0A370FND2</accession>
<dbReference type="EMBL" id="QQAV01000001">
    <property type="protein sequence ID" value="RDI29237.1"/>
    <property type="molecule type" value="Genomic_DNA"/>
</dbReference>
<sequence>MATLIWCAPMFYGSPRDESAFFTWLQSIPGVLSVRGCGKELHIRLRSRGLSRPSLLEFLALYHRYGGNIQELVPFVTPENLQLFNDPSAYWRSSARGPSQARRAS</sequence>
<reference evidence="1 2" key="1">
    <citation type="submission" date="2018-07" db="EMBL/GenBank/DDBJ databases">
        <title>Genomic Encyclopedia of Type Strains, Phase IV (KMG-IV): sequencing the most valuable type-strain genomes for metagenomic binning, comparative biology and taxonomic classification.</title>
        <authorList>
            <person name="Goeker M."/>
        </authorList>
    </citation>
    <scope>NUCLEOTIDE SEQUENCE [LARGE SCALE GENOMIC DNA]</scope>
    <source>
        <strain evidence="1 2">DSM 21352</strain>
    </source>
</reference>
<evidence type="ECO:0000313" key="1">
    <source>
        <dbReference type="EMBL" id="RDI29237.1"/>
    </source>
</evidence>
<dbReference type="RefSeq" id="WP_017759221.1">
    <property type="nucleotide sequence ID" value="NZ_QQAV01000001.1"/>
</dbReference>
<name>A0A370FND2_9BURK</name>
<proteinExistence type="predicted"/>
<keyword evidence="2" id="KW-1185">Reference proteome</keyword>
<evidence type="ECO:0000313" key="2">
    <source>
        <dbReference type="Proteomes" id="UP000255265"/>
    </source>
</evidence>
<dbReference type="OrthoDB" id="4556323at2"/>
<dbReference type="Proteomes" id="UP000255265">
    <property type="component" value="Unassembled WGS sequence"/>
</dbReference>
<dbReference type="AlphaFoldDB" id="A0A370FND2"/>
<gene>
    <name evidence="1" type="ORF">DFR41_101993</name>
</gene>
<comment type="caution">
    <text evidence="1">The sequence shown here is derived from an EMBL/GenBank/DDBJ whole genome shotgun (WGS) entry which is preliminary data.</text>
</comment>
<protein>
    <submittedName>
        <fullName evidence="1">Uncharacterized protein</fullName>
    </submittedName>
</protein>
<organism evidence="1 2">
    <name type="scientific">Pseudacidovorax intermedius</name>
    <dbReference type="NCBI Taxonomy" id="433924"/>
    <lineage>
        <taxon>Bacteria</taxon>
        <taxon>Pseudomonadati</taxon>
        <taxon>Pseudomonadota</taxon>
        <taxon>Betaproteobacteria</taxon>
        <taxon>Burkholderiales</taxon>
        <taxon>Comamonadaceae</taxon>
        <taxon>Pseudacidovorax</taxon>
    </lineage>
</organism>